<accession>A0A6C0EFL7</accession>
<sequence length="40" mass="4914">MMRKLKNYIKYLIILNYDNFRISILILLISILILYIILLE</sequence>
<proteinExistence type="predicted"/>
<organism evidence="2">
    <name type="scientific">viral metagenome</name>
    <dbReference type="NCBI Taxonomy" id="1070528"/>
    <lineage>
        <taxon>unclassified sequences</taxon>
        <taxon>metagenomes</taxon>
        <taxon>organismal metagenomes</taxon>
    </lineage>
</organism>
<dbReference type="EMBL" id="MN739817">
    <property type="protein sequence ID" value="QHT27223.1"/>
    <property type="molecule type" value="Genomic_DNA"/>
</dbReference>
<keyword evidence="1" id="KW-0472">Membrane</keyword>
<evidence type="ECO:0000313" key="2">
    <source>
        <dbReference type="EMBL" id="QHT27223.1"/>
    </source>
</evidence>
<name>A0A6C0EFL7_9ZZZZ</name>
<dbReference type="AlphaFoldDB" id="A0A6C0EFL7"/>
<evidence type="ECO:0000256" key="1">
    <source>
        <dbReference type="SAM" id="Phobius"/>
    </source>
</evidence>
<reference evidence="2" key="1">
    <citation type="journal article" date="2020" name="Nature">
        <title>Giant virus diversity and host interactions through global metagenomics.</title>
        <authorList>
            <person name="Schulz F."/>
            <person name="Roux S."/>
            <person name="Paez-Espino D."/>
            <person name="Jungbluth S."/>
            <person name="Walsh D.A."/>
            <person name="Denef V.J."/>
            <person name="McMahon K.D."/>
            <person name="Konstantinidis K.T."/>
            <person name="Eloe-Fadrosh E.A."/>
            <person name="Kyrpides N.C."/>
            <person name="Woyke T."/>
        </authorList>
    </citation>
    <scope>NUCLEOTIDE SEQUENCE</scope>
    <source>
        <strain evidence="2">GVMAG-M-3300023179-2</strain>
    </source>
</reference>
<feature type="transmembrane region" description="Helical" evidence="1">
    <location>
        <begin position="20"/>
        <end position="38"/>
    </location>
</feature>
<protein>
    <submittedName>
        <fullName evidence="2">Uncharacterized protein</fullName>
    </submittedName>
</protein>
<keyword evidence="1" id="KW-0812">Transmembrane</keyword>
<keyword evidence="1" id="KW-1133">Transmembrane helix</keyword>